<accession>A0A934SP19</accession>
<dbReference type="AlphaFoldDB" id="A0A934SP19"/>
<evidence type="ECO:0000313" key="1">
    <source>
        <dbReference type="EMBL" id="MBK4349063.1"/>
    </source>
</evidence>
<sequence>MATRAVELLLERIRGRTTALHEMFFPSLQVRGSTRPVADRAV</sequence>
<dbReference type="EMBL" id="JAEPES010000006">
    <property type="protein sequence ID" value="MBK4349063.1"/>
    <property type="molecule type" value="Genomic_DNA"/>
</dbReference>
<reference evidence="1" key="1">
    <citation type="submission" date="2021-01" db="EMBL/GenBank/DDBJ databases">
        <title>Lacisediminihabitans sp. nov. strain G11-30, isolated from Antarctic Soil.</title>
        <authorList>
            <person name="Li J."/>
        </authorList>
    </citation>
    <scope>NUCLEOTIDE SEQUENCE</scope>
    <source>
        <strain evidence="1">G11-30</strain>
    </source>
</reference>
<comment type="caution">
    <text evidence="1">The sequence shown here is derived from an EMBL/GenBank/DDBJ whole genome shotgun (WGS) entry which is preliminary data.</text>
</comment>
<dbReference type="Proteomes" id="UP000636458">
    <property type="component" value="Unassembled WGS sequence"/>
</dbReference>
<organism evidence="1 2">
    <name type="scientific">Lacisediminihabitans changchengi</name>
    <dbReference type="NCBI Taxonomy" id="2787634"/>
    <lineage>
        <taxon>Bacteria</taxon>
        <taxon>Bacillati</taxon>
        <taxon>Actinomycetota</taxon>
        <taxon>Actinomycetes</taxon>
        <taxon>Micrococcales</taxon>
        <taxon>Microbacteriaceae</taxon>
        <taxon>Lacisediminihabitans</taxon>
    </lineage>
</organism>
<keyword evidence="2" id="KW-1185">Reference proteome</keyword>
<protein>
    <submittedName>
        <fullName evidence="1">Uncharacterized protein</fullName>
    </submittedName>
</protein>
<evidence type="ECO:0000313" key="2">
    <source>
        <dbReference type="Proteomes" id="UP000636458"/>
    </source>
</evidence>
<proteinExistence type="predicted"/>
<name>A0A934SP19_9MICO</name>
<gene>
    <name evidence="1" type="ORF">IV501_15645</name>
</gene>